<name>A0A2I0H253_PUNGR</name>
<organism evidence="2 3">
    <name type="scientific">Punica granatum</name>
    <name type="common">Pomegranate</name>
    <dbReference type="NCBI Taxonomy" id="22663"/>
    <lineage>
        <taxon>Eukaryota</taxon>
        <taxon>Viridiplantae</taxon>
        <taxon>Streptophyta</taxon>
        <taxon>Embryophyta</taxon>
        <taxon>Tracheophyta</taxon>
        <taxon>Spermatophyta</taxon>
        <taxon>Magnoliopsida</taxon>
        <taxon>eudicotyledons</taxon>
        <taxon>Gunneridae</taxon>
        <taxon>Pentapetalae</taxon>
        <taxon>rosids</taxon>
        <taxon>malvids</taxon>
        <taxon>Myrtales</taxon>
        <taxon>Lythraceae</taxon>
        <taxon>Punica</taxon>
    </lineage>
</organism>
<evidence type="ECO:0000313" key="3">
    <source>
        <dbReference type="Proteomes" id="UP000233551"/>
    </source>
</evidence>
<dbReference type="AlphaFoldDB" id="A0A2I0H253"/>
<dbReference type="Proteomes" id="UP000233551">
    <property type="component" value="Unassembled WGS sequence"/>
</dbReference>
<dbReference type="STRING" id="22663.A0A2I0H253"/>
<dbReference type="EMBL" id="PGOL01043797">
    <property type="protein sequence ID" value="PKH89624.1"/>
    <property type="molecule type" value="Genomic_DNA"/>
</dbReference>
<feature type="non-terminal residue" evidence="2">
    <location>
        <position position="255"/>
    </location>
</feature>
<dbReference type="GO" id="GO:0003824">
    <property type="term" value="F:catalytic activity"/>
    <property type="evidence" value="ECO:0007669"/>
    <property type="project" value="InterPro"/>
</dbReference>
<evidence type="ECO:0000313" key="2">
    <source>
        <dbReference type="EMBL" id="PKH89624.1"/>
    </source>
</evidence>
<gene>
    <name evidence="2" type="ORF">CRG98_049931</name>
</gene>
<sequence>MEDFRKGWSLFENYQSASNGRLWIMVREDLQVQLLGKSNQFIHLLFNVPKGVGWTAITFVYASNDMLERRVLWQDLQALAVNMRHNWVLMGDFNAVKSTEEVKAVGREVVIDQSMRDFSDFMNATELIDHTSIGCYFTWSNKRQEGFQARKIDRVLVNEKWFQGDIASTVEFLPSGISDHCPALLKFGEKENAGPKPFKFFHFWIEHPGYMALVERVWSKTQEGTPMAVLYKKLRFLKMQLKDFNRSEFGNVHTQ</sequence>
<dbReference type="Gene3D" id="3.60.10.10">
    <property type="entry name" value="Endonuclease/exonuclease/phosphatase"/>
    <property type="match status" value="1"/>
</dbReference>
<evidence type="ECO:0000259" key="1">
    <source>
        <dbReference type="Pfam" id="PF03372"/>
    </source>
</evidence>
<dbReference type="SUPFAM" id="SSF56219">
    <property type="entry name" value="DNase I-like"/>
    <property type="match status" value="1"/>
</dbReference>
<dbReference type="PANTHER" id="PTHR33710:SF64">
    <property type="entry name" value="ENDONUCLEASE_EXONUCLEASE_PHOSPHATASE DOMAIN-CONTAINING PROTEIN"/>
    <property type="match status" value="1"/>
</dbReference>
<proteinExistence type="predicted"/>
<dbReference type="InterPro" id="IPR036691">
    <property type="entry name" value="Endo/exonu/phosph_ase_sf"/>
</dbReference>
<dbReference type="Pfam" id="PF03372">
    <property type="entry name" value="Exo_endo_phos"/>
    <property type="match status" value="1"/>
</dbReference>
<reference evidence="2 3" key="1">
    <citation type="submission" date="2017-11" db="EMBL/GenBank/DDBJ databases">
        <title>De-novo sequencing of pomegranate (Punica granatum L.) genome.</title>
        <authorList>
            <person name="Akparov Z."/>
            <person name="Amiraslanov A."/>
            <person name="Hajiyeva S."/>
            <person name="Abbasov M."/>
            <person name="Kaur K."/>
            <person name="Hamwieh A."/>
            <person name="Solovyev V."/>
            <person name="Salamov A."/>
            <person name="Braich B."/>
            <person name="Kosarev P."/>
            <person name="Mahmoud A."/>
            <person name="Hajiyev E."/>
            <person name="Babayeva S."/>
            <person name="Izzatullayeva V."/>
            <person name="Mammadov A."/>
            <person name="Mammadov A."/>
            <person name="Sharifova S."/>
            <person name="Ojaghi J."/>
            <person name="Eynullazada K."/>
            <person name="Bayramov B."/>
            <person name="Abdulazimova A."/>
            <person name="Shahmuradov I."/>
        </authorList>
    </citation>
    <scope>NUCLEOTIDE SEQUENCE [LARGE SCALE GENOMIC DNA]</scope>
    <source>
        <strain evidence="3">cv. AG2017</strain>
        <tissue evidence="2">Leaf</tissue>
    </source>
</reference>
<feature type="domain" description="Endonuclease/exonuclease/phosphatase" evidence="1">
    <location>
        <begin position="20"/>
        <end position="180"/>
    </location>
</feature>
<dbReference type="InterPro" id="IPR005135">
    <property type="entry name" value="Endo/exonuclease/phosphatase"/>
</dbReference>
<protein>
    <recommendedName>
        <fullName evidence="1">Endonuclease/exonuclease/phosphatase domain-containing protein</fullName>
    </recommendedName>
</protein>
<keyword evidence="3" id="KW-1185">Reference proteome</keyword>
<comment type="caution">
    <text evidence="2">The sequence shown here is derived from an EMBL/GenBank/DDBJ whole genome shotgun (WGS) entry which is preliminary data.</text>
</comment>
<dbReference type="PANTHER" id="PTHR33710">
    <property type="entry name" value="BNAC02G09200D PROTEIN"/>
    <property type="match status" value="1"/>
</dbReference>
<accession>A0A2I0H253</accession>